<feature type="signal peptide" evidence="16">
    <location>
        <begin position="1"/>
        <end position="18"/>
    </location>
</feature>
<evidence type="ECO:0000256" key="12">
    <source>
        <dbReference type="ARBA" id="ARBA00023136"/>
    </source>
</evidence>
<evidence type="ECO:0000256" key="1">
    <source>
        <dbReference type="ARBA" id="ARBA00004477"/>
    </source>
</evidence>
<feature type="chain" id="PRO_5031277279" description="phosphatidyl-N-methylethanolamine N-methyltransferase" evidence="16">
    <location>
        <begin position="19"/>
        <end position="198"/>
    </location>
</feature>
<evidence type="ECO:0000256" key="11">
    <source>
        <dbReference type="ARBA" id="ARBA00023098"/>
    </source>
</evidence>
<comment type="pathway">
    <text evidence="2">Phospholipid metabolism; phosphatidylcholine biosynthesis.</text>
</comment>
<keyword evidence="12" id="KW-0472">Membrane</keyword>
<protein>
    <recommendedName>
        <fullName evidence="15">phosphatidyl-N-methylethanolamine N-methyltransferase</fullName>
        <ecNumber evidence="15">2.1.1.71</ecNumber>
    </recommendedName>
</protein>
<evidence type="ECO:0000256" key="8">
    <source>
        <dbReference type="ARBA" id="ARBA00022692"/>
    </source>
</evidence>
<evidence type="ECO:0000256" key="14">
    <source>
        <dbReference type="ARBA" id="ARBA00023264"/>
    </source>
</evidence>
<dbReference type="Pfam" id="PF04191">
    <property type="entry name" value="PEMT"/>
    <property type="match status" value="1"/>
</dbReference>
<evidence type="ECO:0000256" key="9">
    <source>
        <dbReference type="ARBA" id="ARBA00022824"/>
    </source>
</evidence>
<dbReference type="EMBL" id="HBEG01013648">
    <property type="protein sequence ID" value="CAD8352924.1"/>
    <property type="molecule type" value="Transcribed_RNA"/>
</dbReference>
<evidence type="ECO:0000313" key="17">
    <source>
        <dbReference type="EMBL" id="CAD8352924.1"/>
    </source>
</evidence>
<dbReference type="AlphaFoldDB" id="A0A7S0A4S6"/>
<keyword evidence="6" id="KW-0808">Transferase</keyword>
<reference evidence="17" key="1">
    <citation type="submission" date="2021-01" db="EMBL/GenBank/DDBJ databases">
        <authorList>
            <person name="Corre E."/>
            <person name="Pelletier E."/>
            <person name="Niang G."/>
            <person name="Scheremetjew M."/>
            <person name="Finn R."/>
            <person name="Kale V."/>
            <person name="Holt S."/>
            <person name="Cochrane G."/>
            <person name="Meng A."/>
            <person name="Brown T."/>
            <person name="Cohen L."/>
        </authorList>
    </citation>
    <scope>NUCLEOTIDE SEQUENCE</scope>
    <source>
        <strain evidence="17">Pbaha01</strain>
    </source>
</reference>
<accession>A0A7S0A4S6</accession>
<keyword evidence="4" id="KW-0444">Lipid biosynthesis</keyword>
<organism evidence="17">
    <name type="scientific">Pyrodinium bahamense</name>
    <dbReference type="NCBI Taxonomy" id="73915"/>
    <lineage>
        <taxon>Eukaryota</taxon>
        <taxon>Sar</taxon>
        <taxon>Alveolata</taxon>
        <taxon>Dinophyceae</taxon>
        <taxon>Gonyaulacales</taxon>
        <taxon>Pyrocystaceae</taxon>
        <taxon>Pyrodinium</taxon>
    </lineage>
</organism>
<dbReference type="PANTHER" id="PTHR15458:SF5">
    <property type="entry name" value="PHOSPHATIDYLETHANOLAMINE N-METHYLTRANSFERASE"/>
    <property type="match status" value="1"/>
</dbReference>
<dbReference type="GO" id="GO:0005789">
    <property type="term" value="C:endoplasmic reticulum membrane"/>
    <property type="evidence" value="ECO:0007669"/>
    <property type="project" value="UniProtKB-SubCell"/>
</dbReference>
<keyword evidence="11" id="KW-0443">Lipid metabolism</keyword>
<keyword evidence="16" id="KW-0732">Signal</keyword>
<dbReference type="EC" id="2.1.1.71" evidence="15"/>
<evidence type="ECO:0000256" key="2">
    <source>
        <dbReference type="ARBA" id="ARBA00004969"/>
    </source>
</evidence>
<dbReference type="InterPro" id="IPR024960">
    <property type="entry name" value="PEMT/MFAP"/>
</dbReference>
<dbReference type="GO" id="GO:0000773">
    <property type="term" value="F:phosphatidyl-N-methylethanolamine N-methyltransferase activity"/>
    <property type="evidence" value="ECO:0007669"/>
    <property type="project" value="UniProtKB-EC"/>
</dbReference>
<keyword evidence="7" id="KW-0949">S-adenosyl-L-methionine</keyword>
<dbReference type="InterPro" id="IPR007318">
    <property type="entry name" value="Phopholipid_MeTrfase"/>
</dbReference>
<comment type="pathway">
    <text evidence="3">Lipid metabolism.</text>
</comment>
<dbReference type="GO" id="GO:0032259">
    <property type="term" value="P:methylation"/>
    <property type="evidence" value="ECO:0007669"/>
    <property type="project" value="UniProtKB-KW"/>
</dbReference>
<evidence type="ECO:0000256" key="13">
    <source>
        <dbReference type="ARBA" id="ARBA00023209"/>
    </source>
</evidence>
<evidence type="ECO:0000256" key="16">
    <source>
        <dbReference type="SAM" id="SignalP"/>
    </source>
</evidence>
<proteinExistence type="predicted"/>
<keyword evidence="5" id="KW-0489">Methyltransferase</keyword>
<dbReference type="GO" id="GO:0006656">
    <property type="term" value="P:phosphatidylcholine biosynthetic process"/>
    <property type="evidence" value="ECO:0007669"/>
    <property type="project" value="UniProtKB-UniPathway"/>
</dbReference>
<evidence type="ECO:0000256" key="15">
    <source>
        <dbReference type="ARBA" id="ARBA00034137"/>
    </source>
</evidence>
<evidence type="ECO:0000256" key="7">
    <source>
        <dbReference type="ARBA" id="ARBA00022691"/>
    </source>
</evidence>
<evidence type="ECO:0000256" key="10">
    <source>
        <dbReference type="ARBA" id="ARBA00022989"/>
    </source>
</evidence>
<keyword evidence="13" id="KW-0594">Phospholipid biosynthesis</keyword>
<dbReference type="PANTHER" id="PTHR15458">
    <property type="entry name" value="PHOSPHATIDYLETHANOLAMINE N-METHYLTRANSFERASE"/>
    <property type="match status" value="1"/>
</dbReference>
<keyword evidence="8" id="KW-0812">Transmembrane</keyword>
<sequence length="198" mass="21985">MFWLVALLLLGIERFLYGYIYHFPESFKTVCKGSLRTLLDHDEGKFWLVAKHLGVAIKVFQFSVIGYDLLIRCSLAVPPFGRLVAGAALIGIGQLLNGCVYQAIGAVGVYYGSQLGYDVPWCNGFPYNLGISDPQYCGVILCIWGLYLSATADGNIISGYYLVPWLETFWYLTSMKVLEHQKRGSAVLQRLGASVHGK</sequence>
<dbReference type="UniPathway" id="UPA00753"/>
<comment type="subcellular location">
    <subcellularLocation>
        <location evidence="1">Endoplasmic reticulum membrane</location>
        <topology evidence="1">Multi-pass membrane protein</topology>
    </subcellularLocation>
</comment>
<evidence type="ECO:0000256" key="4">
    <source>
        <dbReference type="ARBA" id="ARBA00022516"/>
    </source>
</evidence>
<gene>
    <name evidence="17" type="ORF">PBAH0796_LOCUS8291</name>
</gene>
<keyword evidence="10" id="KW-1133">Transmembrane helix</keyword>
<name>A0A7S0A4S6_9DINO</name>
<evidence type="ECO:0000256" key="6">
    <source>
        <dbReference type="ARBA" id="ARBA00022679"/>
    </source>
</evidence>
<evidence type="ECO:0000256" key="5">
    <source>
        <dbReference type="ARBA" id="ARBA00022603"/>
    </source>
</evidence>
<evidence type="ECO:0000256" key="3">
    <source>
        <dbReference type="ARBA" id="ARBA00005189"/>
    </source>
</evidence>
<keyword evidence="9" id="KW-0256">Endoplasmic reticulum</keyword>
<keyword evidence="14" id="KW-1208">Phospholipid metabolism</keyword>